<sequence length="422" mass="42903">MPGTQVTPTGHPGRHPAGTHRAGARPHPGAAGDGGPGADADVAGAVEAVLGACVRERMREAAEVDALFAGDLAGRVADFALRGGKRLRAGFVWWGHRAGGGTGRGPAAGAALRTGAALELIQTCALIHDDLMDESAVRRGAPAVHTRLAHQHAGAGLRGSSAAFGSAGAVLAGDLALSWADDLFAETAAGVREFDGPERAGALRREWRAMRTEMVAGQYLDLRAQAAGAVPPERAMRIARLKSALYTVERPLALGAALAGADTATLELLRSAGRCAGVAFQLRDDLLGAFGDPAVTGKPCGEDVREGKPTYLRAVARRLAREAGDTAALAALEPPPGGRAGAPSPDGSAGAPPPDDGRLDAALAALESTGARAAVEREITRLAELSHRRLAGLPGDPEVARRIGELVDRAAGLVPAAGGERG</sequence>
<evidence type="ECO:0000256" key="7">
    <source>
        <dbReference type="RuleBase" id="RU004466"/>
    </source>
</evidence>
<feature type="compositionally biased region" description="Basic residues" evidence="8">
    <location>
        <begin position="12"/>
        <end position="24"/>
    </location>
</feature>
<accession>A0ABT2CMC1</accession>
<dbReference type="PANTHER" id="PTHR43281:SF1">
    <property type="entry name" value="FARNESYL DIPHOSPHATE SYNTHASE"/>
    <property type="match status" value="1"/>
</dbReference>
<evidence type="ECO:0000256" key="2">
    <source>
        <dbReference type="ARBA" id="ARBA00006706"/>
    </source>
</evidence>
<feature type="region of interest" description="Disordered" evidence="8">
    <location>
        <begin position="1"/>
        <end position="38"/>
    </location>
</feature>
<organism evidence="9 10">
    <name type="scientific">Streptomyces pyxinae</name>
    <dbReference type="NCBI Taxonomy" id="2970734"/>
    <lineage>
        <taxon>Bacteria</taxon>
        <taxon>Bacillati</taxon>
        <taxon>Actinomycetota</taxon>
        <taxon>Actinomycetes</taxon>
        <taxon>Kitasatosporales</taxon>
        <taxon>Streptomycetaceae</taxon>
        <taxon>Streptomyces</taxon>
    </lineage>
</organism>
<feature type="region of interest" description="Disordered" evidence="8">
    <location>
        <begin position="328"/>
        <end position="359"/>
    </location>
</feature>
<dbReference type="Gene3D" id="1.10.600.10">
    <property type="entry name" value="Farnesyl Diphosphate Synthase"/>
    <property type="match status" value="1"/>
</dbReference>
<dbReference type="CDD" id="cd00685">
    <property type="entry name" value="Trans_IPPS_HT"/>
    <property type="match status" value="1"/>
</dbReference>
<evidence type="ECO:0000256" key="3">
    <source>
        <dbReference type="ARBA" id="ARBA00022679"/>
    </source>
</evidence>
<evidence type="ECO:0000256" key="5">
    <source>
        <dbReference type="ARBA" id="ARBA00022842"/>
    </source>
</evidence>
<comment type="caution">
    <text evidence="9">The sequence shown here is derived from an EMBL/GenBank/DDBJ whole genome shotgun (WGS) entry which is preliminary data.</text>
</comment>
<dbReference type="PANTHER" id="PTHR43281">
    <property type="entry name" value="FARNESYL DIPHOSPHATE SYNTHASE"/>
    <property type="match status" value="1"/>
</dbReference>
<proteinExistence type="inferred from homology"/>
<evidence type="ECO:0000256" key="4">
    <source>
        <dbReference type="ARBA" id="ARBA00022723"/>
    </source>
</evidence>
<evidence type="ECO:0000313" key="10">
    <source>
        <dbReference type="Proteomes" id="UP001431313"/>
    </source>
</evidence>
<dbReference type="InterPro" id="IPR008949">
    <property type="entry name" value="Isoprenoid_synthase_dom_sf"/>
</dbReference>
<dbReference type="InterPro" id="IPR000092">
    <property type="entry name" value="Polyprenyl_synt"/>
</dbReference>
<keyword evidence="4" id="KW-0479">Metal-binding</keyword>
<dbReference type="InterPro" id="IPR033749">
    <property type="entry name" value="Polyprenyl_synt_CS"/>
</dbReference>
<dbReference type="Pfam" id="PF00348">
    <property type="entry name" value="polyprenyl_synt"/>
    <property type="match status" value="1"/>
</dbReference>
<reference evidence="9" key="1">
    <citation type="submission" date="2022-08" db="EMBL/GenBank/DDBJ databases">
        <authorList>
            <person name="Somphong A."/>
            <person name="Phongsopitanun W."/>
        </authorList>
    </citation>
    <scope>NUCLEOTIDE SEQUENCE</scope>
    <source>
        <strain evidence="9">LP05-1</strain>
    </source>
</reference>
<keyword evidence="10" id="KW-1185">Reference proteome</keyword>
<dbReference type="RefSeq" id="WP_258789691.1">
    <property type="nucleotide sequence ID" value="NZ_JANUGQ010000022.1"/>
</dbReference>
<dbReference type="SUPFAM" id="SSF48576">
    <property type="entry name" value="Terpenoid synthases"/>
    <property type="match status" value="1"/>
</dbReference>
<gene>
    <name evidence="9" type="ORF">NX801_22670</name>
</gene>
<comment type="cofactor">
    <cofactor evidence="1">
        <name>Mg(2+)</name>
        <dbReference type="ChEBI" id="CHEBI:18420"/>
    </cofactor>
</comment>
<protein>
    <submittedName>
        <fullName evidence="9">Polyprenyl synthetase family protein</fullName>
    </submittedName>
</protein>
<feature type="compositionally biased region" description="Low complexity" evidence="8">
    <location>
        <begin position="341"/>
        <end position="350"/>
    </location>
</feature>
<name>A0ABT2CMC1_9ACTN</name>
<evidence type="ECO:0000256" key="1">
    <source>
        <dbReference type="ARBA" id="ARBA00001946"/>
    </source>
</evidence>
<comment type="similarity">
    <text evidence="2 7">Belongs to the FPP/GGPP synthase family.</text>
</comment>
<dbReference type="EMBL" id="JANUGQ010000022">
    <property type="protein sequence ID" value="MCS0638406.1"/>
    <property type="molecule type" value="Genomic_DNA"/>
</dbReference>
<dbReference type="SFLD" id="SFLDS00005">
    <property type="entry name" value="Isoprenoid_Synthase_Type_I"/>
    <property type="match status" value="1"/>
</dbReference>
<dbReference type="PROSITE" id="PS00723">
    <property type="entry name" value="POLYPRENYL_SYNTHASE_1"/>
    <property type="match status" value="1"/>
</dbReference>
<evidence type="ECO:0000256" key="6">
    <source>
        <dbReference type="ARBA" id="ARBA00023229"/>
    </source>
</evidence>
<dbReference type="Proteomes" id="UP001431313">
    <property type="component" value="Unassembled WGS sequence"/>
</dbReference>
<evidence type="ECO:0000313" key="9">
    <source>
        <dbReference type="EMBL" id="MCS0638406.1"/>
    </source>
</evidence>
<evidence type="ECO:0000256" key="8">
    <source>
        <dbReference type="SAM" id="MobiDB-lite"/>
    </source>
</evidence>
<keyword evidence="5" id="KW-0460">Magnesium</keyword>
<keyword evidence="6" id="KW-0414">Isoprene biosynthesis</keyword>
<keyword evidence="3 7" id="KW-0808">Transferase</keyword>